<dbReference type="Proteomes" id="UP000076510">
    <property type="component" value="Unassembled WGS sequence"/>
</dbReference>
<name>A0A165L053_9BACI</name>
<dbReference type="AlphaFoldDB" id="A0A165L053"/>
<evidence type="ECO:0000313" key="1">
    <source>
        <dbReference type="EMBL" id="KZE50615.1"/>
    </source>
</evidence>
<sequence>MGLDEKDFEVLRNSLANRQSPKGLSSALLFSIPLLWLMYYIVFHVAGEATIFPYIERMREGAFWFISILSITLFLFSFKLIYNRFQKTQYALSIVFSQLLFGVSPYMVVLFLMGEQNNITQESLLAFTNITLIFGLLIFVISLIRFIVLIRKGSYRAGTKKDHARAKMERTSYIGVAVMTGLSIFYTLQYLIRNSGGFGVLLEDGLILLLGLVLYYVMLFILPEQLVILYCKYRYKSFNFSSTSGRLYSIKR</sequence>
<protein>
    <submittedName>
        <fullName evidence="1">Uncharacterized protein</fullName>
    </submittedName>
</protein>
<comment type="caution">
    <text evidence="1">The sequence shown here is derived from an EMBL/GenBank/DDBJ whole genome shotgun (WGS) entry which is preliminary data.</text>
</comment>
<dbReference type="OrthoDB" id="2435178at2"/>
<gene>
    <name evidence="1" type="ORF">AV649_14535</name>
</gene>
<proteinExistence type="predicted"/>
<dbReference type="RefSeq" id="WP_063190728.1">
    <property type="nucleotide sequence ID" value="NZ_JBLGCT010000001.1"/>
</dbReference>
<accession>A0A165L053</accession>
<dbReference type="EMBL" id="LQQY01000009">
    <property type="protein sequence ID" value="KZE50615.1"/>
    <property type="molecule type" value="Genomic_DNA"/>
</dbReference>
<reference evidence="2" key="1">
    <citation type="submission" date="2016-01" db="EMBL/GenBank/DDBJ databases">
        <title>Whole genome sequencing of Bhargavaea cecembensis T14.</title>
        <authorList>
            <person name="Hong K.W."/>
        </authorList>
    </citation>
    <scope>NUCLEOTIDE SEQUENCE [LARGE SCALE GENOMIC DNA]</scope>
    <source>
        <strain evidence="2">M19</strain>
    </source>
</reference>
<organism evidence="1 2">
    <name type="scientific">Rossellomorea marisflavi</name>
    <dbReference type="NCBI Taxonomy" id="189381"/>
    <lineage>
        <taxon>Bacteria</taxon>
        <taxon>Bacillati</taxon>
        <taxon>Bacillota</taxon>
        <taxon>Bacilli</taxon>
        <taxon>Bacillales</taxon>
        <taxon>Bacillaceae</taxon>
        <taxon>Rossellomorea</taxon>
    </lineage>
</organism>
<evidence type="ECO:0000313" key="2">
    <source>
        <dbReference type="Proteomes" id="UP000076510"/>
    </source>
</evidence>